<evidence type="ECO:0000256" key="3">
    <source>
        <dbReference type="ARBA" id="ARBA00022692"/>
    </source>
</evidence>
<dbReference type="Pfam" id="PF01384">
    <property type="entry name" value="PHO4"/>
    <property type="match status" value="1"/>
</dbReference>
<dbReference type="GO" id="GO:0035435">
    <property type="term" value="P:phosphate ion transmembrane transport"/>
    <property type="evidence" value="ECO:0007669"/>
    <property type="project" value="TreeGrafter"/>
</dbReference>
<evidence type="ECO:0000256" key="6">
    <source>
        <dbReference type="RuleBase" id="RU363058"/>
    </source>
</evidence>
<dbReference type="EMBL" id="CP016503">
    <property type="protein sequence ID" value="ANV97357.1"/>
    <property type="molecule type" value="Genomic_DNA"/>
</dbReference>
<dbReference type="GO" id="GO:0016020">
    <property type="term" value="C:membrane"/>
    <property type="evidence" value="ECO:0007669"/>
    <property type="project" value="UniProtKB-SubCell"/>
</dbReference>
<keyword evidence="6" id="KW-0592">Phosphate transport</keyword>
<feature type="transmembrane region" description="Helical" evidence="6">
    <location>
        <begin position="399"/>
        <end position="415"/>
    </location>
</feature>
<feature type="transmembrane region" description="Helical" evidence="6">
    <location>
        <begin position="81"/>
        <end position="103"/>
    </location>
</feature>
<name>A0A1B1U3L2_9HELI</name>
<keyword evidence="5 6" id="KW-0472">Membrane</keyword>
<feature type="transmembrane region" description="Helical" evidence="6">
    <location>
        <begin position="244"/>
        <end position="268"/>
    </location>
</feature>
<evidence type="ECO:0000256" key="7">
    <source>
        <dbReference type="SAM" id="Coils"/>
    </source>
</evidence>
<evidence type="ECO:0000256" key="5">
    <source>
        <dbReference type="ARBA" id="ARBA00023136"/>
    </source>
</evidence>
<dbReference type="RefSeq" id="WP_066338228.1">
    <property type="nucleotide sequence ID" value="NZ_CP016503.1"/>
</dbReference>
<keyword evidence="3 6" id="KW-0812">Transmembrane</keyword>
<protein>
    <recommendedName>
        <fullName evidence="6">Phosphate transporter</fullName>
    </recommendedName>
</protein>
<sequence>MNMKDYGRFDKATKSIQKDSLKAGIVLIFVVLIALFVSTLQNITNPTMLIFATIVGAYMAINIGANDVANNVGPAVGSKAISLFGAILIAALCEAGGAIIAGGDVVDTIKSGIIDRNLIGDPHTFLILMFSALLSGAIWLNLATFAGAPVSTTHSLVGGIVGAGIMASGFEIVRWMVLKDIVFSWFVSPVLGGVIAVIFLSFIKRTIIYTQDRKKSARRIIPCLISLMIFAFSLYLITKGLKKIMPLSFGVACLGSAIIASVSFVFLYPLIAKQTSKMGNDKEELNELFTIPLVFSAGLLSFAHGANDVANAIGPLAAINQILTEGMSVGAKSAVPFWIMLVGALGIALGLLLYGPKLIKTVGSEITDLDKKRAFCVAMSAAITVLIASQLGLPVSSTHIAIGAIFGVGFFREYLTKQELRVQELILQSRSGADEKEVEAFLRKYNESSMRRKAKMLKALKRKENNLLNKKEAKQLKKAYKQELVKRSALNKIVASWLITVPCSALLGAGIYCLLAWLGI</sequence>
<dbReference type="AlphaFoldDB" id="A0A1B1U3L2"/>
<feature type="transmembrane region" description="Helical" evidence="6">
    <location>
        <begin position="220"/>
        <end position="238"/>
    </location>
</feature>
<feature type="transmembrane region" description="Helical" evidence="6">
    <location>
        <begin position="374"/>
        <end position="393"/>
    </location>
</feature>
<comment type="subcellular location">
    <subcellularLocation>
        <location evidence="1 6">Membrane</location>
        <topology evidence="1 6">Multi-pass membrane protein</topology>
    </subcellularLocation>
</comment>
<dbReference type="InterPro" id="IPR001204">
    <property type="entry name" value="Phos_transporter"/>
</dbReference>
<feature type="coiled-coil region" evidence="7">
    <location>
        <begin position="450"/>
        <end position="483"/>
    </location>
</feature>
<proteinExistence type="inferred from homology"/>
<evidence type="ECO:0000256" key="2">
    <source>
        <dbReference type="ARBA" id="ARBA00022448"/>
    </source>
</evidence>
<evidence type="ECO:0000256" key="1">
    <source>
        <dbReference type="ARBA" id="ARBA00004141"/>
    </source>
</evidence>
<keyword evidence="2 6" id="KW-0813">Transport</keyword>
<evidence type="ECO:0000313" key="8">
    <source>
        <dbReference type="EMBL" id="ANV97357.1"/>
    </source>
</evidence>
<feature type="transmembrane region" description="Helical" evidence="6">
    <location>
        <begin position="288"/>
        <end position="306"/>
    </location>
</feature>
<dbReference type="GO" id="GO:0005315">
    <property type="term" value="F:phosphate transmembrane transporter activity"/>
    <property type="evidence" value="ECO:0007669"/>
    <property type="project" value="InterPro"/>
</dbReference>
<feature type="transmembrane region" description="Helical" evidence="6">
    <location>
        <begin position="182"/>
        <end position="200"/>
    </location>
</feature>
<dbReference type="Proteomes" id="UP000092884">
    <property type="component" value="Chromosome"/>
</dbReference>
<feature type="transmembrane region" description="Helical" evidence="6">
    <location>
        <begin position="49"/>
        <end position="69"/>
    </location>
</feature>
<reference evidence="9" key="1">
    <citation type="submission" date="2016-07" db="EMBL/GenBank/DDBJ databases">
        <authorList>
            <person name="Florea S."/>
            <person name="Webb J.S."/>
            <person name="Jaromczyk J."/>
            <person name="Schardl C.L."/>
        </authorList>
    </citation>
    <scope>NUCLEOTIDE SEQUENCE [LARGE SCALE GENOMIC DNA]</scope>
    <source>
        <strain evidence="9">MIT 01-6242</strain>
    </source>
</reference>
<comment type="similarity">
    <text evidence="6">Belongs to the inorganic phosphate transporter (PiT) (TC 2.A.20) family.</text>
</comment>
<feature type="transmembrane region" description="Helical" evidence="6">
    <location>
        <begin position="494"/>
        <end position="518"/>
    </location>
</feature>
<feature type="transmembrane region" description="Helical" evidence="6">
    <location>
        <begin position="335"/>
        <end position="354"/>
    </location>
</feature>
<gene>
    <name evidence="8" type="ORF">BBW65_00315</name>
</gene>
<feature type="transmembrane region" description="Helical" evidence="6">
    <location>
        <begin position="21"/>
        <end position="43"/>
    </location>
</feature>
<keyword evidence="7" id="KW-0175">Coiled coil</keyword>
<accession>A0A1B1U3L2</accession>
<feature type="transmembrane region" description="Helical" evidence="6">
    <location>
        <begin position="155"/>
        <end position="176"/>
    </location>
</feature>
<keyword evidence="9" id="KW-1185">Reference proteome</keyword>
<dbReference type="KEGG" id="het:BBW65_00315"/>
<feature type="transmembrane region" description="Helical" evidence="6">
    <location>
        <begin position="123"/>
        <end position="143"/>
    </location>
</feature>
<dbReference type="STRING" id="222136.BBW65_00315"/>
<evidence type="ECO:0000256" key="4">
    <source>
        <dbReference type="ARBA" id="ARBA00022989"/>
    </source>
</evidence>
<dbReference type="PANTHER" id="PTHR11101">
    <property type="entry name" value="PHOSPHATE TRANSPORTER"/>
    <property type="match status" value="1"/>
</dbReference>
<evidence type="ECO:0000313" key="9">
    <source>
        <dbReference type="Proteomes" id="UP000092884"/>
    </source>
</evidence>
<dbReference type="OrthoDB" id="9779554at2"/>
<keyword evidence="4 6" id="KW-1133">Transmembrane helix</keyword>
<organism evidence="8 9">
    <name type="scientific">Helicobacter enhydrae</name>
    <dbReference type="NCBI Taxonomy" id="222136"/>
    <lineage>
        <taxon>Bacteria</taxon>
        <taxon>Pseudomonadati</taxon>
        <taxon>Campylobacterota</taxon>
        <taxon>Epsilonproteobacteria</taxon>
        <taxon>Campylobacterales</taxon>
        <taxon>Helicobacteraceae</taxon>
        <taxon>Helicobacter</taxon>
    </lineage>
</organism>
<dbReference type="PANTHER" id="PTHR11101:SF80">
    <property type="entry name" value="PHOSPHATE TRANSPORTER"/>
    <property type="match status" value="1"/>
</dbReference>